<dbReference type="GO" id="GO:0043025">
    <property type="term" value="C:neuronal cell body"/>
    <property type="evidence" value="ECO:0007669"/>
    <property type="project" value="TreeGrafter"/>
</dbReference>
<dbReference type="EMBL" id="CAJVCH010063975">
    <property type="protein sequence ID" value="CAG7719712.1"/>
    <property type="molecule type" value="Genomic_DNA"/>
</dbReference>
<dbReference type="PANTHER" id="PTHR45080:SF31">
    <property type="entry name" value="MYOTILIN"/>
    <property type="match status" value="1"/>
</dbReference>
<keyword evidence="4" id="KW-1185">Reference proteome</keyword>
<evidence type="ECO:0000313" key="3">
    <source>
        <dbReference type="EMBL" id="CAG7719712.1"/>
    </source>
</evidence>
<reference evidence="3" key="1">
    <citation type="submission" date="2021-06" db="EMBL/GenBank/DDBJ databases">
        <authorList>
            <person name="Hodson N. C."/>
            <person name="Mongue J. A."/>
            <person name="Jaron S. K."/>
        </authorList>
    </citation>
    <scope>NUCLEOTIDE SEQUENCE</scope>
</reference>
<feature type="non-terminal residue" evidence="3">
    <location>
        <position position="1"/>
    </location>
</feature>
<evidence type="ECO:0000259" key="2">
    <source>
        <dbReference type="PROSITE" id="PS50835"/>
    </source>
</evidence>
<dbReference type="GO" id="GO:0030424">
    <property type="term" value="C:axon"/>
    <property type="evidence" value="ECO:0007669"/>
    <property type="project" value="TreeGrafter"/>
</dbReference>
<proteinExistence type="predicted"/>
<dbReference type="GO" id="GO:0008046">
    <property type="term" value="F:axon guidance receptor activity"/>
    <property type="evidence" value="ECO:0007669"/>
    <property type="project" value="TreeGrafter"/>
</dbReference>
<dbReference type="InterPro" id="IPR003599">
    <property type="entry name" value="Ig_sub"/>
</dbReference>
<dbReference type="GO" id="GO:0050808">
    <property type="term" value="P:synapse organization"/>
    <property type="evidence" value="ECO:0007669"/>
    <property type="project" value="TreeGrafter"/>
</dbReference>
<dbReference type="Pfam" id="PF13927">
    <property type="entry name" value="Ig_3"/>
    <property type="match status" value="1"/>
</dbReference>
<dbReference type="InterPro" id="IPR007110">
    <property type="entry name" value="Ig-like_dom"/>
</dbReference>
<keyword evidence="1" id="KW-0393">Immunoglobulin domain</keyword>
<dbReference type="GO" id="GO:0007156">
    <property type="term" value="P:homophilic cell adhesion via plasma membrane adhesion molecules"/>
    <property type="evidence" value="ECO:0007669"/>
    <property type="project" value="TreeGrafter"/>
</dbReference>
<sequence>NAGRPPKILEHPFDSVVPKNEPVTLNCRADGDPPPEISWFKDGKSIRMSDSRSLRNVLPTGSLFFLRVRKDHDAGVYACIARNAFGEAKSRNATLDVASKFNFFHSKCTLVNLVFNHAKSHRM</sequence>
<evidence type="ECO:0000313" key="4">
    <source>
        <dbReference type="Proteomes" id="UP000708208"/>
    </source>
</evidence>
<accession>A0A8J2JJS5</accession>
<dbReference type="SMART" id="SM00408">
    <property type="entry name" value="IGc2"/>
    <property type="match status" value="1"/>
</dbReference>
<dbReference type="InterPro" id="IPR003598">
    <property type="entry name" value="Ig_sub2"/>
</dbReference>
<dbReference type="InterPro" id="IPR050958">
    <property type="entry name" value="Cell_Adh-Cytoskel_Orgn"/>
</dbReference>
<dbReference type="PROSITE" id="PS50835">
    <property type="entry name" value="IG_LIKE"/>
    <property type="match status" value="1"/>
</dbReference>
<dbReference type="AlphaFoldDB" id="A0A8J2JJS5"/>
<dbReference type="PANTHER" id="PTHR45080">
    <property type="entry name" value="CONTACTIN 5"/>
    <property type="match status" value="1"/>
</dbReference>
<dbReference type="GO" id="GO:0005886">
    <property type="term" value="C:plasma membrane"/>
    <property type="evidence" value="ECO:0007669"/>
    <property type="project" value="TreeGrafter"/>
</dbReference>
<protein>
    <recommendedName>
        <fullName evidence="2">Ig-like domain-containing protein</fullName>
    </recommendedName>
</protein>
<organism evidence="3 4">
    <name type="scientific">Allacma fusca</name>
    <dbReference type="NCBI Taxonomy" id="39272"/>
    <lineage>
        <taxon>Eukaryota</taxon>
        <taxon>Metazoa</taxon>
        <taxon>Ecdysozoa</taxon>
        <taxon>Arthropoda</taxon>
        <taxon>Hexapoda</taxon>
        <taxon>Collembola</taxon>
        <taxon>Symphypleona</taxon>
        <taxon>Sminthuridae</taxon>
        <taxon>Allacma</taxon>
    </lineage>
</organism>
<dbReference type="FunFam" id="2.60.40.10:FF:000026">
    <property type="entry name" value="roundabout homolog 2 isoform X1"/>
    <property type="match status" value="1"/>
</dbReference>
<dbReference type="Proteomes" id="UP000708208">
    <property type="component" value="Unassembled WGS sequence"/>
</dbReference>
<dbReference type="SMART" id="SM00409">
    <property type="entry name" value="IG"/>
    <property type="match status" value="1"/>
</dbReference>
<gene>
    <name evidence="3" type="ORF">AFUS01_LOCUS9022</name>
</gene>
<name>A0A8J2JJS5_9HEXA</name>
<dbReference type="OrthoDB" id="428111at2759"/>
<feature type="domain" description="Ig-like" evidence="2">
    <location>
        <begin position="6"/>
        <end position="96"/>
    </location>
</feature>
<comment type="caution">
    <text evidence="3">The sequence shown here is derived from an EMBL/GenBank/DDBJ whole genome shotgun (WGS) entry which is preliminary data.</text>
</comment>
<evidence type="ECO:0000256" key="1">
    <source>
        <dbReference type="ARBA" id="ARBA00023319"/>
    </source>
</evidence>